<name>A0A9P6QVU7_9FUNG</name>
<gene>
    <name evidence="2" type="ORF">BGZ97_005060</name>
</gene>
<feature type="region of interest" description="Disordered" evidence="1">
    <location>
        <begin position="1228"/>
        <end position="1294"/>
    </location>
</feature>
<dbReference type="Proteomes" id="UP000823405">
    <property type="component" value="Unassembled WGS sequence"/>
</dbReference>
<evidence type="ECO:0000313" key="2">
    <source>
        <dbReference type="EMBL" id="KAG0294536.1"/>
    </source>
</evidence>
<feature type="compositionally biased region" description="Polar residues" evidence="1">
    <location>
        <begin position="837"/>
        <end position="854"/>
    </location>
</feature>
<feature type="region of interest" description="Disordered" evidence="1">
    <location>
        <begin position="620"/>
        <end position="677"/>
    </location>
</feature>
<feature type="non-terminal residue" evidence="2">
    <location>
        <position position="1"/>
    </location>
</feature>
<feature type="region of interest" description="Disordered" evidence="1">
    <location>
        <begin position="29"/>
        <end position="67"/>
    </location>
</feature>
<dbReference type="EMBL" id="JAAAIN010002315">
    <property type="protein sequence ID" value="KAG0294536.1"/>
    <property type="molecule type" value="Genomic_DNA"/>
</dbReference>
<feature type="compositionally biased region" description="Low complexity" evidence="1">
    <location>
        <begin position="504"/>
        <end position="513"/>
    </location>
</feature>
<feature type="region of interest" description="Disordered" evidence="1">
    <location>
        <begin position="299"/>
        <end position="360"/>
    </location>
</feature>
<feature type="region of interest" description="Disordered" evidence="1">
    <location>
        <begin position="1096"/>
        <end position="1195"/>
    </location>
</feature>
<feature type="compositionally biased region" description="Low complexity" evidence="1">
    <location>
        <begin position="812"/>
        <end position="830"/>
    </location>
</feature>
<evidence type="ECO:0000313" key="3">
    <source>
        <dbReference type="Proteomes" id="UP000823405"/>
    </source>
</evidence>
<feature type="compositionally biased region" description="Basic and acidic residues" evidence="1">
    <location>
        <begin position="29"/>
        <end position="65"/>
    </location>
</feature>
<feature type="compositionally biased region" description="Polar residues" evidence="1">
    <location>
        <begin position="1117"/>
        <end position="1132"/>
    </location>
</feature>
<feature type="compositionally biased region" description="Low complexity" evidence="1">
    <location>
        <begin position="1098"/>
        <end position="1108"/>
    </location>
</feature>
<feature type="region of interest" description="Disordered" evidence="1">
    <location>
        <begin position="118"/>
        <end position="169"/>
    </location>
</feature>
<feature type="compositionally biased region" description="Low complexity" evidence="1">
    <location>
        <begin position="633"/>
        <end position="645"/>
    </location>
</feature>
<feature type="compositionally biased region" description="Polar residues" evidence="1">
    <location>
        <begin position="620"/>
        <end position="630"/>
    </location>
</feature>
<protein>
    <submittedName>
        <fullName evidence="2">Uncharacterized protein</fullName>
    </submittedName>
</protein>
<keyword evidence="3" id="KW-1185">Reference proteome</keyword>
<feature type="region of interest" description="Disordered" evidence="1">
    <location>
        <begin position="717"/>
        <end position="757"/>
    </location>
</feature>
<dbReference type="OrthoDB" id="196547at2759"/>
<feature type="compositionally biased region" description="Low complexity" evidence="1">
    <location>
        <begin position="138"/>
        <end position="161"/>
    </location>
</feature>
<accession>A0A9P6QVU7</accession>
<feature type="region of interest" description="Disordered" evidence="1">
    <location>
        <begin position="1366"/>
        <end position="1402"/>
    </location>
</feature>
<proteinExistence type="predicted"/>
<feature type="compositionally biased region" description="Basic and acidic residues" evidence="1">
    <location>
        <begin position="1134"/>
        <end position="1149"/>
    </location>
</feature>
<feature type="region of interest" description="Disordered" evidence="1">
    <location>
        <begin position="525"/>
        <end position="569"/>
    </location>
</feature>
<feature type="region of interest" description="Disordered" evidence="1">
    <location>
        <begin position="812"/>
        <end position="940"/>
    </location>
</feature>
<feature type="region of interest" description="Disordered" evidence="1">
    <location>
        <begin position="474"/>
        <end position="513"/>
    </location>
</feature>
<feature type="compositionally biased region" description="Low complexity" evidence="1">
    <location>
        <begin position="717"/>
        <end position="728"/>
    </location>
</feature>
<feature type="compositionally biased region" description="Low complexity" evidence="1">
    <location>
        <begin position="914"/>
        <end position="923"/>
    </location>
</feature>
<sequence length="1402" mass="152352">MDVELFAKPNLEMQRADRLKHKILQRRLEKQQRAYRQEGSRNDIQEPHSPDEKQSPKSPRAKEKFEVDEEELAMLRREVDEEDAEFAVQHARYIYLTYIDTYAPLQVNLSDESRTDIPWPILDPNDPNEINDSRSHSRNNSGGSANSSGKKSRKNSSGGSRMTEDVVEPGEYEKAVVHGPLHTHYCPDSSVILSTVARSRSRHPTAKLQTLYNWNNSTTDLDRSRDKEEALAKTMSQYFGPIPHSIRHPGRVILGLGPRHHGGGDDDMYDEDEFDDFDTFEEHIHGNSLGHHHMTGAITESKRSSSSGSIAGGFGGGFRKNRFTKRLSGGGRNNSKGQHHHSNTSDELVPGDSFDEAYPLDHDLSHEGIDTVANGRRTTRWMVAGYFNDQVRLTAAQRKRLLRRNNKLTKFFGSRVDGTLRPVEETEDGGFIVPPSSRSSASAGVGSLAAIGPNGVPTLGSPLAYALSSSTIHDIDRKGRPKKNKSKRDSGTGHEVLFHFPGTSSKSSGSRSMSILQKLKRSSGEYYDSNNNSHTRSSLFLNTTNNGRKSASQDDIGNVSGKSRHVRSATSVDVHPLAGRRILAAHPHPLWSGSLSDHEVDSPAGYERRRQLSILSIMGNSLNNNSTSPHSPYPSGLTPTTPTGGEFYASPRGLDQDGALPTSRPSQPAGAGSLDRHVMYTRRKKADKLSTFFGAQLTAQELSSQLRMDDDFALASSTTQATTNASQQGQDEEKIKKKKSDQLQRSLSESDKHNVKPAVMDPTILSVNQLSHRDRTLLWKRNKKLRGILGESLQEKEVALSLTIPVLMGSSTRTRNSISSSRRASAASPSLKKKRSTASSLHAKQQQVSTETQNGGDEDDEDEYGEGEDDSEGYEDLNSSSNLVRPKTAGKGGNKSRSRRASTTNPAGTRARRSSVASNASSVYRRHPHGRGGRGSSIPGNLTRALSIQSLDSLVSIDTVLDEDLDDDLRETEEELGMPLYAHRRRTSSIRPHGYSHLSPRYRQIHATASGISGLSGDGAMTASAEALTRFNRKKKMDKIQQFLGDRVPEQDLWIGTIGREKTQEMLDKNLLSPTSSTFSHDGVTVVGVAGVGGAGLSRSTTGGARSTSKFKKTAFPSRSKTTSISTTQSEDPSNEKDKEKGDNSASERAKKKTRQRPVVVTSGSRTNGTVRMERSLSDPPRLEDGAANGLGIQSPGAYQHPYQWHTTVSRLRQQLATPVLAPASGATASAAVADDNTPRVSESSTSPPMSPSTSFASSIASPRVSLSSNTTSTGAPTMTSTSADVSSSSPISATNTNTGYMAVIHDEEGDDSALDGDSNDESAQILPRLRAMSGKDQELFLKRAEKLEKLFGHFPPSALLHRSLKTGSVSSSSTATTGATTHHGGDEGNGVGSSEMEEMVS</sequence>
<feature type="compositionally biased region" description="Polar residues" evidence="1">
    <location>
        <begin position="528"/>
        <end position="555"/>
    </location>
</feature>
<reference evidence="2" key="1">
    <citation type="journal article" date="2020" name="Fungal Divers.">
        <title>Resolving the Mortierellaceae phylogeny through synthesis of multi-gene phylogenetics and phylogenomics.</title>
        <authorList>
            <person name="Vandepol N."/>
            <person name="Liber J."/>
            <person name="Desiro A."/>
            <person name="Na H."/>
            <person name="Kennedy M."/>
            <person name="Barry K."/>
            <person name="Grigoriev I.V."/>
            <person name="Miller A.N."/>
            <person name="O'Donnell K."/>
            <person name="Stajich J.E."/>
            <person name="Bonito G."/>
        </authorList>
    </citation>
    <scope>NUCLEOTIDE SEQUENCE</scope>
    <source>
        <strain evidence="2">NVP60</strain>
    </source>
</reference>
<feature type="compositionally biased region" description="Low complexity" evidence="1">
    <location>
        <begin position="1367"/>
        <end position="1383"/>
    </location>
</feature>
<feature type="compositionally biased region" description="Low complexity" evidence="1">
    <location>
        <begin position="1242"/>
        <end position="1294"/>
    </location>
</feature>
<organism evidence="2 3">
    <name type="scientific">Linnemannia gamsii</name>
    <dbReference type="NCBI Taxonomy" id="64522"/>
    <lineage>
        <taxon>Eukaryota</taxon>
        <taxon>Fungi</taxon>
        <taxon>Fungi incertae sedis</taxon>
        <taxon>Mucoromycota</taxon>
        <taxon>Mortierellomycotina</taxon>
        <taxon>Mortierellomycetes</taxon>
        <taxon>Mortierellales</taxon>
        <taxon>Mortierellaceae</taxon>
        <taxon>Linnemannia</taxon>
    </lineage>
</organism>
<comment type="caution">
    <text evidence="2">The sequence shown here is derived from an EMBL/GenBank/DDBJ whole genome shotgun (WGS) entry which is preliminary data.</text>
</comment>
<feature type="compositionally biased region" description="Basic and acidic residues" evidence="1">
    <location>
        <begin position="1172"/>
        <end position="1185"/>
    </location>
</feature>
<feature type="compositionally biased region" description="Acidic residues" evidence="1">
    <location>
        <begin position="856"/>
        <end position="875"/>
    </location>
</feature>
<evidence type="ECO:0000256" key="1">
    <source>
        <dbReference type="SAM" id="MobiDB-lite"/>
    </source>
</evidence>